<dbReference type="GO" id="GO:0000123">
    <property type="term" value="C:histone acetyltransferase complex"/>
    <property type="evidence" value="ECO:0007669"/>
    <property type="project" value="EnsemblFungi"/>
</dbReference>
<dbReference type="Proteomes" id="UP000054304">
    <property type="component" value="Unassembled WGS sequence"/>
</dbReference>
<dbReference type="PROSITE" id="PS00678">
    <property type="entry name" value="WD_REPEATS_1"/>
    <property type="match status" value="2"/>
</dbReference>
<evidence type="ECO:0000313" key="9">
    <source>
        <dbReference type="EMBL" id="CEP63368.1"/>
    </source>
</evidence>
<dbReference type="OrthoDB" id="427795at2759"/>
<evidence type="ECO:0000256" key="5">
    <source>
        <dbReference type="ARBA" id="ARBA00023242"/>
    </source>
</evidence>
<evidence type="ECO:0000256" key="7">
    <source>
        <dbReference type="SAM" id="MobiDB-lite"/>
    </source>
</evidence>
<feature type="region of interest" description="Disordered" evidence="7">
    <location>
        <begin position="86"/>
        <end position="128"/>
    </location>
</feature>
<dbReference type="PANTHER" id="PTHR22850">
    <property type="entry name" value="WD40 REPEAT FAMILY"/>
    <property type="match status" value="1"/>
</dbReference>
<sequence>MTTAEPDQELSTDQEYDLWKSNVPLMYDFVSETKLIWPSLTIQWLPDKEANSAQQELIVGTHTSGEEQNYLKIATVDLPEEIFQSGSSNDRKIEDSSSAHGTLNGNADVDADGNGGGENSSKSVKSKIKITQKFEHREEVTRARYAPFDSNLIATINGSGTVFLYDRSQDKENALRGEFSFHKENGYGLNFSVASPGDLLSCSDDGTVALWDIRSAKRTPIKVDENHTDIVNEAKWHETNPDLFGSVSEDKTLLLHDKRSDNPIATLKQSEAFNTLAFSKHSANLFAAAGTDSLVYLYDLRKPSTPLHSISGHQDAVTSLDFASHKDGILCSAGSDRRVLVWDLFQIGAEQPQEDAADGVPELLMMHAGHKSAINDFSCNTKLPWLMASVEEDNTVQIWKPSSSLTDPYVPKDYDIHSLE</sequence>
<dbReference type="InterPro" id="IPR020472">
    <property type="entry name" value="WD40_PAC1"/>
</dbReference>
<dbReference type="InterPro" id="IPR036322">
    <property type="entry name" value="WD40_repeat_dom_sf"/>
</dbReference>
<accession>A0A0C7MTX3</accession>
<organism evidence="9 10">
    <name type="scientific">Lachancea lanzarotensis</name>
    <dbReference type="NCBI Taxonomy" id="1245769"/>
    <lineage>
        <taxon>Eukaryota</taxon>
        <taxon>Fungi</taxon>
        <taxon>Dikarya</taxon>
        <taxon>Ascomycota</taxon>
        <taxon>Saccharomycotina</taxon>
        <taxon>Saccharomycetes</taxon>
        <taxon>Saccharomycetales</taxon>
        <taxon>Saccharomycetaceae</taxon>
        <taxon>Lachancea</taxon>
    </lineage>
</organism>
<feature type="repeat" description="WD" evidence="6">
    <location>
        <begin position="199"/>
        <end position="221"/>
    </location>
</feature>
<keyword evidence="3" id="KW-0677">Repeat</keyword>
<dbReference type="PROSITE" id="PS50082">
    <property type="entry name" value="WD_REPEATS_2"/>
    <property type="match status" value="2"/>
</dbReference>
<feature type="domain" description="Histone-binding protein RBBP4-like N-terminal" evidence="8">
    <location>
        <begin position="14"/>
        <end position="79"/>
    </location>
</feature>
<evidence type="ECO:0000256" key="4">
    <source>
        <dbReference type="ARBA" id="ARBA00022853"/>
    </source>
</evidence>
<dbReference type="InterPro" id="IPR050459">
    <property type="entry name" value="WD_repeat_RBAP46/RBAP48/MSI1"/>
</dbReference>
<dbReference type="InterPro" id="IPR022052">
    <property type="entry name" value="Histone-bd_RBBP4-like_N"/>
</dbReference>
<dbReference type="SMART" id="SM00320">
    <property type="entry name" value="WD40"/>
    <property type="match status" value="6"/>
</dbReference>
<reference evidence="9 10" key="1">
    <citation type="submission" date="2014-12" db="EMBL/GenBank/DDBJ databases">
        <authorList>
            <person name="Neuveglise Cecile"/>
        </authorList>
    </citation>
    <scope>NUCLEOTIDE SEQUENCE [LARGE SCALE GENOMIC DNA]</scope>
    <source>
        <strain evidence="9 10">CBS 12615</strain>
    </source>
</reference>
<evidence type="ECO:0000256" key="1">
    <source>
        <dbReference type="ARBA" id="ARBA00004123"/>
    </source>
</evidence>
<keyword evidence="10" id="KW-1185">Reference proteome</keyword>
<dbReference type="GO" id="GO:0000781">
    <property type="term" value="C:chromosome, telomeric region"/>
    <property type="evidence" value="ECO:0007669"/>
    <property type="project" value="GOC"/>
</dbReference>
<proteinExistence type="predicted"/>
<gene>
    <name evidence="9" type="ORF">LALA0_S08e00826g</name>
</gene>
<dbReference type="GO" id="GO:0042393">
    <property type="term" value="F:histone binding"/>
    <property type="evidence" value="ECO:0007669"/>
    <property type="project" value="EnsemblFungi"/>
</dbReference>
<dbReference type="InterPro" id="IPR015943">
    <property type="entry name" value="WD40/YVTN_repeat-like_dom_sf"/>
</dbReference>
<dbReference type="GO" id="GO:0005634">
    <property type="term" value="C:nucleus"/>
    <property type="evidence" value="ECO:0007669"/>
    <property type="project" value="UniProtKB-SubCell"/>
</dbReference>
<feature type="repeat" description="WD" evidence="6">
    <location>
        <begin position="310"/>
        <end position="344"/>
    </location>
</feature>
<keyword evidence="4" id="KW-0156">Chromatin regulator</keyword>
<dbReference type="GO" id="GO:0004402">
    <property type="term" value="F:histone acetyltransferase activity"/>
    <property type="evidence" value="ECO:0007669"/>
    <property type="project" value="EnsemblFungi"/>
</dbReference>
<evidence type="ECO:0000259" key="8">
    <source>
        <dbReference type="Pfam" id="PF12265"/>
    </source>
</evidence>
<dbReference type="GO" id="GO:0031509">
    <property type="term" value="P:subtelomeric heterochromatin formation"/>
    <property type="evidence" value="ECO:0007669"/>
    <property type="project" value="EnsemblFungi"/>
</dbReference>
<dbReference type="Gene3D" id="2.130.10.10">
    <property type="entry name" value="YVTN repeat-like/Quinoprotein amine dehydrogenase"/>
    <property type="match status" value="1"/>
</dbReference>
<evidence type="ECO:0000256" key="6">
    <source>
        <dbReference type="PROSITE-ProRule" id="PRU00221"/>
    </source>
</evidence>
<dbReference type="RefSeq" id="XP_022629585.1">
    <property type="nucleotide sequence ID" value="XM_022770958.1"/>
</dbReference>
<dbReference type="PRINTS" id="PR00320">
    <property type="entry name" value="GPROTEINBRPT"/>
</dbReference>
<comment type="subcellular location">
    <subcellularLocation>
        <location evidence="1">Nucleus</location>
    </subcellularLocation>
</comment>
<evidence type="ECO:0000256" key="3">
    <source>
        <dbReference type="ARBA" id="ARBA00022737"/>
    </source>
</evidence>
<dbReference type="InterPro" id="IPR019775">
    <property type="entry name" value="WD40_repeat_CS"/>
</dbReference>
<dbReference type="Pfam" id="PF00400">
    <property type="entry name" value="WD40"/>
    <property type="match status" value="3"/>
</dbReference>
<name>A0A0C7MTX3_9SACH</name>
<keyword evidence="2 6" id="KW-0853">WD repeat</keyword>
<evidence type="ECO:0000256" key="2">
    <source>
        <dbReference type="ARBA" id="ARBA00022574"/>
    </source>
</evidence>
<dbReference type="EMBL" id="LN736367">
    <property type="protein sequence ID" value="CEP63368.1"/>
    <property type="molecule type" value="Genomic_DNA"/>
</dbReference>
<dbReference type="STRING" id="1245769.A0A0C7MTX3"/>
<dbReference type="PROSITE" id="PS50294">
    <property type="entry name" value="WD_REPEATS_REGION"/>
    <property type="match status" value="1"/>
</dbReference>
<dbReference type="GO" id="GO:0005737">
    <property type="term" value="C:cytoplasm"/>
    <property type="evidence" value="ECO:0007669"/>
    <property type="project" value="EnsemblFungi"/>
</dbReference>
<protein>
    <submittedName>
        <fullName evidence="9">LALA0S08e00826g1_1</fullName>
    </submittedName>
</protein>
<dbReference type="InterPro" id="IPR001680">
    <property type="entry name" value="WD40_rpt"/>
</dbReference>
<dbReference type="Pfam" id="PF12265">
    <property type="entry name" value="CAF1C_H4-bd"/>
    <property type="match status" value="1"/>
</dbReference>
<dbReference type="HOGENOM" id="CLU_020445_3_1_1"/>
<dbReference type="SUPFAM" id="SSF50978">
    <property type="entry name" value="WD40 repeat-like"/>
    <property type="match status" value="1"/>
</dbReference>
<dbReference type="GeneID" id="34686869"/>
<keyword evidence="5" id="KW-0539">Nucleus</keyword>
<evidence type="ECO:0000313" key="10">
    <source>
        <dbReference type="Proteomes" id="UP000054304"/>
    </source>
</evidence>
<dbReference type="AlphaFoldDB" id="A0A0C7MTX3"/>